<reference evidence="2 3" key="1">
    <citation type="journal article" date="2019" name="Commun. Biol.">
        <title>The bagworm genome reveals a unique fibroin gene that provides high tensile strength.</title>
        <authorList>
            <person name="Kono N."/>
            <person name="Nakamura H."/>
            <person name="Ohtoshi R."/>
            <person name="Tomita M."/>
            <person name="Numata K."/>
            <person name="Arakawa K."/>
        </authorList>
    </citation>
    <scope>NUCLEOTIDE SEQUENCE [LARGE SCALE GENOMIC DNA]</scope>
</reference>
<feature type="region of interest" description="Disordered" evidence="1">
    <location>
        <begin position="66"/>
        <end position="109"/>
    </location>
</feature>
<evidence type="ECO:0000313" key="2">
    <source>
        <dbReference type="EMBL" id="GBP76135.1"/>
    </source>
</evidence>
<keyword evidence="3" id="KW-1185">Reference proteome</keyword>
<proteinExistence type="predicted"/>
<gene>
    <name evidence="2" type="ORF">EVAR_52876_1</name>
</gene>
<name>A0A4C1YP59_EUMVA</name>
<accession>A0A4C1YP59</accession>
<comment type="caution">
    <text evidence="2">The sequence shown here is derived from an EMBL/GenBank/DDBJ whole genome shotgun (WGS) entry which is preliminary data.</text>
</comment>
<feature type="region of interest" description="Disordered" evidence="1">
    <location>
        <begin position="27"/>
        <end position="54"/>
    </location>
</feature>
<dbReference type="EMBL" id="BGZK01001277">
    <property type="protein sequence ID" value="GBP76135.1"/>
    <property type="molecule type" value="Genomic_DNA"/>
</dbReference>
<protein>
    <submittedName>
        <fullName evidence="2">Uncharacterized protein</fullName>
    </submittedName>
</protein>
<sequence>MCKCKSFDNFSQQRTVALLESMCRKVEPPECEGTTRPPTAAPRSGGRRRLLSNGYPHSKHFLVSYSPPQVADNSPKQSYGQDTNPYNSIRQLSSPSKQTGQTDAVRLDGDMTNSCNNSLTRHQLTKRASMVSIHHCWTAGVCDTCLGIFTIFVIS</sequence>
<evidence type="ECO:0000313" key="3">
    <source>
        <dbReference type="Proteomes" id="UP000299102"/>
    </source>
</evidence>
<dbReference type="Proteomes" id="UP000299102">
    <property type="component" value="Unassembled WGS sequence"/>
</dbReference>
<feature type="compositionally biased region" description="Polar residues" evidence="1">
    <location>
        <begin position="71"/>
        <end position="102"/>
    </location>
</feature>
<organism evidence="2 3">
    <name type="scientific">Eumeta variegata</name>
    <name type="common">Bagworm moth</name>
    <name type="synonym">Eumeta japonica</name>
    <dbReference type="NCBI Taxonomy" id="151549"/>
    <lineage>
        <taxon>Eukaryota</taxon>
        <taxon>Metazoa</taxon>
        <taxon>Ecdysozoa</taxon>
        <taxon>Arthropoda</taxon>
        <taxon>Hexapoda</taxon>
        <taxon>Insecta</taxon>
        <taxon>Pterygota</taxon>
        <taxon>Neoptera</taxon>
        <taxon>Endopterygota</taxon>
        <taxon>Lepidoptera</taxon>
        <taxon>Glossata</taxon>
        <taxon>Ditrysia</taxon>
        <taxon>Tineoidea</taxon>
        <taxon>Psychidae</taxon>
        <taxon>Oiketicinae</taxon>
        <taxon>Eumeta</taxon>
    </lineage>
</organism>
<dbReference type="AlphaFoldDB" id="A0A4C1YP59"/>
<evidence type="ECO:0000256" key="1">
    <source>
        <dbReference type="SAM" id="MobiDB-lite"/>
    </source>
</evidence>